<feature type="transmembrane region" description="Helical" evidence="2">
    <location>
        <begin position="244"/>
        <end position="263"/>
    </location>
</feature>
<dbReference type="NCBIfam" id="TIGR00806">
    <property type="entry name" value="rfc"/>
    <property type="match status" value="1"/>
</dbReference>
<organism evidence="3 4">
    <name type="scientific">Syphacia muris</name>
    <dbReference type="NCBI Taxonomy" id="451379"/>
    <lineage>
        <taxon>Eukaryota</taxon>
        <taxon>Metazoa</taxon>
        <taxon>Ecdysozoa</taxon>
        <taxon>Nematoda</taxon>
        <taxon>Chromadorea</taxon>
        <taxon>Rhabditida</taxon>
        <taxon>Spirurina</taxon>
        <taxon>Oxyuridomorpha</taxon>
        <taxon>Oxyuroidea</taxon>
        <taxon>Oxyuridae</taxon>
        <taxon>Syphacia</taxon>
    </lineage>
</organism>
<dbReference type="InterPro" id="IPR002666">
    <property type="entry name" value="Folate_carrier"/>
</dbReference>
<keyword evidence="2" id="KW-1133">Transmembrane helix</keyword>
<reference evidence="4" key="1">
    <citation type="submission" date="2017-02" db="UniProtKB">
        <authorList>
            <consortium name="WormBaseParasite"/>
        </authorList>
    </citation>
    <scope>IDENTIFICATION</scope>
</reference>
<keyword evidence="3" id="KW-1185">Reference proteome</keyword>
<evidence type="ECO:0000313" key="3">
    <source>
        <dbReference type="Proteomes" id="UP000046393"/>
    </source>
</evidence>
<name>A0A0N5AHN6_9BILA</name>
<accession>A0A0N5AHN6</accession>
<dbReference type="PANTHER" id="PTHR10686:SF18">
    <property type="entry name" value="IP11787P-RELATED"/>
    <property type="match status" value="1"/>
</dbReference>
<proteinExistence type="inferred from homology"/>
<dbReference type="AlphaFoldDB" id="A0A0N5AHN6"/>
<dbReference type="GO" id="GO:0090482">
    <property type="term" value="F:vitamin transmembrane transporter activity"/>
    <property type="evidence" value="ECO:0007669"/>
    <property type="project" value="InterPro"/>
</dbReference>
<keyword evidence="2" id="KW-0812">Transmembrane</keyword>
<keyword evidence="2" id="KW-0472">Membrane</keyword>
<evidence type="ECO:0000256" key="2">
    <source>
        <dbReference type="SAM" id="Phobius"/>
    </source>
</evidence>
<evidence type="ECO:0000256" key="1">
    <source>
        <dbReference type="ARBA" id="ARBA00005773"/>
    </source>
</evidence>
<feature type="transmembrane region" description="Helical" evidence="2">
    <location>
        <begin position="166"/>
        <end position="183"/>
    </location>
</feature>
<feature type="transmembrane region" description="Helical" evidence="2">
    <location>
        <begin position="364"/>
        <end position="383"/>
    </location>
</feature>
<dbReference type="GO" id="GO:0005886">
    <property type="term" value="C:plasma membrane"/>
    <property type="evidence" value="ECO:0007669"/>
    <property type="project" value="TreeGrafter"/>
</dbReference>
<evidence type="ECO:0000313" key="4">
    <source>
        <dbReference type="WBParaSite" id="SMUV_0000389301-mRNA-1"/>
    </source>
</evidence>
<dbReference type="Pfam" id="PF01770">
    <property type="entry name" value="Folate_carrier"/>
    <property type="match status" value="1"/>
</dbReference>
<feature type="transmembrane region" description="Helical" evidence="2">
    <location>
        <begin position="51"/>
        <end position="69"/>
    </location>
</feature>
<dbReference type="InterPro" id="IPR036259">
    <property type="entry name" value="MFS_trans_sf"/>
</dbReference>
<sequence>MSWSYLTIILCFYAFIKEVKIGEPFMFKYQNEVLNLTKQQLTGEIYPCYTYAYLLFSIPIFLLTDLLLYKPTMVAEMVGQIIFRTVLVFGTSVFAQQVGQVGYGLATSCEIGFFSYIYARLEKDQHQKLTSWTRAAAMGGRAVGYLVSQTIVLSGIGDYATLNQVAATLPIGVFLIAIFLPNVHWRDMAKRLAEASVNDVTSESSNRCNAYTMPKSYLQYMKERLQKMFRDVLKIYQNGYIRKWSLWWALTTCMSLQVAQYAQAVWGEIKLEQSSTFNAFAEAAYTSTAFASIIIMSLIKVNWDKWGELILVLISATDTLCLLLNAQTKSIWLMYGCYIAYRSLYQVMMTIAQWNLARRMYGESYGLVFGFNTFVALVIQTVLTAVVSDRRGLALSPREQYVIYGGCHAVIGLIFLSSIFHTLIIHYCLPKTRNDKVLPKKIVEEKDDSKSAKVSVITNIKRPTSKNSVRF</sequence>
<feature type="transmembrane region" description="Helical" evidence="2">
    <location>
        <begin position="283"/>
        <end position="299"/>
    </location>
</feature>
<dbReference type="Proteomes" id="UP000046393">
    <property type="component" value="Unplaced"/>
</dbReference>
<dbReference type="Gene3D" id="1.20.1250.20">
    <property type="entry name" value="MFS general substrate transporter like domains"/>
    <property type="match status" value="1"/>
</dbReference>
<feature type="transmembrane region" description="Helical" evidence="2">
    <location>
        <begin position="142"/>
        <end position="160"/>
    </location>
</feature>
<feature type="transmembrane region" description="Helical" evidence="2">
    <location>
        <begin position="403"/>
        <end position="429"/>
    </location>
</feature>
<protein>
    <submittedName>
        <fullName evidence="4">Thiamine transporter 2</fullName>
    </submittedName>
</protein>
<feature type="transmembrane region" description="Helical" evidence="2">
    <location>
        <begin position="103"/>
        <end position="121"/>
    </location>
</feature>
<dbReference type="WBParaSite" id="SMUV_0000389301-mRNA-1">
    <property type="protein sequence ID" value="SMUV_0000389301-mRNA-1"/>
    <property type="gene ID" value="SMUV_0000389301"/>
</dbReference>
<dbReference type="SUPFAM" id="SSF103473">
    <property type="entry name" value="MFS general substrate transporter"/>
    <property type="match status" value="1"/>
</dbReference>
<comment type="similarity">
    <text evidence="1">Belongs to the reduced folate carrier (RFC) transporter (TC 2.A.48) family.</text>
</comment>
<dbReference type="PANTHER" id="PTHR10686">
    <property type="entry name" value="FOLATE TRANSPORTER"/>
    <property type="match status" value="1"/>
</dbReference>